<dbReference type="PANTHER" id="PTHR11533:SF174">
    <property type="entry name" value="PUROMYCIN-SENSITIVE AMINOPEPTIDASE-RELATED"/>
    <property type="match status" value="1"/>
</dbReference>
<organism evidence="3 4">
    <name type="scientific">Candidatus Mucispirillum faecigallinarum</name>
    <dbReference type="NCBI Taxonomy" id="2838699"/>
    <lineage>
        <taxon>Bacteria</taxon>
        <taxon>Pseudomonadati</taxon>
        <taxon>Deferribacterota</taxon>
        <taxon>Deferribacteres</taxon>
        <taxon>Deferribacterales</taxon>
        <taxon>Mucispirillaceae</taxon>
        <taxon>Mucispirillum</taxon>
    </lineage>
</organism>
<evidence type="ECO:0000313" key="4">
    <source>
        <dbReference type="Proteomes" id="UP000824176"/>
    </source>
</evidence>
<reference evidence="3" key="2">
    <citation type="submission" date="2021-04" db="EMBL/GenBank/DDBJ databases">
        <authorList>
            <person name="Gilroy R."/>
        </authorList>
    </citation>
    <scope>NUCLEOTIDE SEQUENCE</scope>
    <source>
        <strain evidence="3">ChiW4-1371</strain>
    </source>
</reference>
<dbReference type="Pfam" id="PF01433">
    <property type="entry name" value="Peptidase_M1"/>
    <property type="match status" value="1"/>
</dbReference>
<protein>
    <recommendedName>
        <fullName evidence="2">Peptidase M1 membrane alanine aminopeptidase domain-containing protein</fullName>
    </recommendedName>
</protein>
<evidence type="ECO:0000259" key="2">
    <source>
        <dbReference type="Pfam" id="PF01433"/>
    </source>
</evidence>
<dbReference type="AlphaFoldDB" id="A0A9D2GTL9"/>
<dbReference type="EMBL" id="DXAQ01000117">
    <property type="protein sequence ID" value="HIZ89787.1"/>
    <property type="molecule type" value="Genomic_DNA"/>
</dbReference>
<dbReference type="InterPro" id="IPR014782">
    <property type="entry name" value="Peptidase_M1_dom"/>
</dbReference>
<feature type="domain" description="Peptidase M1 membrane alanine aminopeptidase" evidence="2">
    <location>
        <begin position="253"/>
        <end position="379"/>
    </location>
</feature>
<proteinExistence type="predicted"/>
<evidence type="ECO:0000313" key="3">
    <source>
        <dbReference type="EMBL" id="HIZ89787.1"/>
    </source>
</evidence>
<dbReference type="PANTHER" id="PTHR11533">
    <property type="entry name" value="PROTEASE M1 ZINC METALLOPROTEASE"/>
    <property type="match status" value="1"/>
</dbReference>
<dbReference type="GO" id="GO:0042277">
    <property type="term" value="F:peptide binding"/>
    <property type="evidence" value="ECO:0007669"/>
    <property type="project" value="TreeGrafter"/>
</dbReference>
<dbReference type="GO" id="GO:0005737">
    <property type="term" value="C:cytoplasm"/>
    <property type="evidence" value="ECO:0007669"/>
    <property type="project" value="TreeGrafter"/>
</dbReference>
<dbReference type="InterPro" id="IPR027268">
    <property type="entry name" value="Peptidase_M4/M1_CTD_sf"/>
</dbReference>
<dbReference type="GO" id="GO:0016020">
    <property type="term" value="C:membrane"/>
    <property type="evidence" value="ECO:0007669"/>
    <property type="project" value="TreeGrafter"/>
</dbReference>
<sequence length="616" mass="70816">MKKTFFTVIFIFALYYNSMAAVAMIKSDVDTKLAMIKGSITIASEKNETIILSPYSDMQILSSDKRIKYNKKTNEYIISIDNLSPVIISYIKNISTDVDTINQDFISIYSSIIPAITNIEKAELFITLPENFNGLASQFVTFSKNKNTILFTYNSLPKNIYLAASNKYIIKKITQKHIDIYTLLFQEHENLSYKLLQKAAYYIEMYETLFSSNFPYHNFIVAEDINPYGHALASMAVFGISIIDKDFITERSLGHEVLHQWFGAAIECNMTDGNFLEAVTTYFADYFYEKENRIQYRKDILEKYSAYAEDKSFPLKDFIYNAGKKEQAVGYGKGLMVLHMAKIKAGDDAFMAGIRNFIKDKMYSSASWKDLLAYLGMSSDFYNFWINNKNNVSIIINNASFQNNTLTFNLIRNGGEDKMDIPFTHISKNHTVTGKFQTIKGNNNIVYNLKSDNDTFIIDDRYDLMRNLYHHEKTPSFDYLFGAESILFAGAKNEDISFKKVFKNIDEVVHIRKLSLHHLKDKNVIISMNNTVPQSVAALLQNKLTFTFEMGMTTYKVVKNPYSNGDKFIIFSFNHTKNSLNKLTHYGSYSYITLKNDEVILKEKDNAFNGIKIFGK</sequence>
<feature type="signal peptide" evidence="1">
    <location>
        <begin position="1"/>
        <end position="23"/>
    </location>
</feature>
<dbReference type="GO" id="GO:0008270">
    <property type="term" value="F:zinc ion binding"/>
    <property type="evidence" value="ECO:0007669"/>
    <property type="project" value="InterPro"/>
</dbReference>
<dbReference type="GO" id="GO:0043171">
    <property type="term" value="P:peptide catabolic process"/>
    <property type="evidence" value="ECO:0007669"/>
    <property type="project" value="TreeGrafter"/>
</dbReference>
<keyword evidence="1" id="KW-0732">Signal</keyword>
<dbReference type="SUPFAM" id="SSF55486">
    <property type="entry name" value="Metalloproteases ('zincins'), catalytic domain"/>
    <property type="match status" value="1"/>
</dbReference>
<dbReference type="InterPro" id="IPR050344">
    <property type="entry name" value="Peptidase_M1_aminopeptidases"/>
</dbReference>
<dbReference type="Gene3D" id="1.10.390.10">
    <property type="entry name" value="Neutral Protease Domain 2"/>
    <property type="match status" value="1"/>
</dbReference>
<dbReference type="GO" id="GO:0070006">
    <property type="term" value="F:metalloaminopeptidase activity"/>
    <property type="evidence" value="ECO:0007669"/>
    <property type="project" value="TreeGrafter"/>
</dbReference>
<evidence type="ECO:0000256" key="1">
    <source>
        <dbReference type="SAM" id="SignalP"/>
    </source>
</evidence>
<dbReference type="GO" id="GO:0005615">
    <property type="term" value="C:extracellular space"/>
    <property type="evidence" value="ECO:0007669"/>
    <property type="project" value="TreeGrafter"/>
</dbReference>
<accession>A0A9D2GTL9</accession>
<dbReference type="Proteomes" id="UP000824176">
    <property type="component" value="Unassembled WGS sequence"/>
</dbReference>
<feature type="chain" id="PRO_5038767484" description="Peptidase M1 membrane alanine aminopeptidase domain-containing protein" evidence="1">
    <location>
        <begin position="24"/>
        <end position="616"/>
    </location>
</feature>
<gene>
    <name evidence="3" type="ORF">H9804_07560</name>
</gene>
<reference evidence="3" key="1">
    <citation type="journal article" date="2021" name="PeerJ">
        <title>Extensive microbial diversity within the chicken gut microbiome revealed by metagenomics and culture.</title>
        <authorList>
            <person name="Gilroy R."/>
            <person name="Ravi A."/>
            <person name="Getino M."/>
            <person name="Pursley I."/>
            <person name="Horton D.L."/>
            <person name="Alikhan N.F."/>
            <person name="Baker D."/>
            <person name="Gharbi K."/>
            <person name="Hall N."/>
            <person name="Watson M."/>
            <person name="Adriaenssens E.M."/>
            <person name="Foster-Nyarko E."/>
            <person name="Jarju S."/>
            <person name="Secka A."/>
            <person name="Antonio M."/>
            <person name="Oren A."/>
            <person name="Chaudhuri R.R."/>
            <person name="La Ragione R."/>
            <person name="Hildebrand F."/>
            <person name="Pallen M.J."/>
        </authorList>
    </citation>
    <scope>NUCLEOTIDE SEQUENCE</scope>
    <source>
        <strain evidence="3">ChiW4-1371</strain>
    </source>
</reference>
<name>A0A9D2GTL9_9BACT</name>
<comment type="caution">
    <text evidence="3">The sequence shown here is derived from an EMBL/GenBank/DDBJ whole genome shotgun (WGS) entry which is preliminary data.</text>
</comment>